<keyword evidence="7" id="KW-0496">Mitochondrion</keyword>
<comment type="subcellular location">
    <subcellularLocation>
        <location evidence="1">Mitochondrion membrane</location>
        <topology evidence="1">Multi-pass membrane protein</topology>
    </subcellularLocation>
</comment>
<sequence>MALAGALALGRTTFVRSCSARFRLLVEANGLGGTRRELRGISVLLARTCTRRGLIVGVIAGNPFEVLKVRLQTSQQSHHPSAPSSTTLPNSPRVGKSSTSPIMLPSLSAVQSGNSPLPTVASPAVQSSATLRQPAPSNAVPPSTITAPPSSVNQKHQHGQPREKPSIMSLYRSEGVRFFFAGAAGPILGLAFIDSAFFGLYGRVMQQLGQDRQDPNALHRVFLAGASAGAACSILETPIEVVKTRAQTESSSGPNQPKLGSFRIARLIAAKEGLRGFYVGGGMTALHDGFSSGIFFATYFIFRRLLRGEDPFHPSSLPSSPSSPSLASTSASAPSTAATLAPPDTPTSIPSSARTMDKAEIGRIMLAGGLAGALSALIPYPFDIVKTRLQTANFESKARSSSTKITPHASFTSSATPFHTPAPSSPLKNPRPEPQVPKLTVAEVFRGIHADGVNRYRYRYHSTFLYQFLASSVFPPPSSSSSLVDGRPRPNPKAEKWALRVLGFKGFANGLRPTVVSSFVGSAATISESFLSSKAGKEADAWRGETATVEIALHLMGVNGGGGGVG</sequence>
<feature type="compositionally biased region" description="Polar residues" evidence="11">
    <location>
        <begin position="395"/>
        <end position="417"/>
    </location>
</feature>
<keyword evidence="4 9" id="KW-0812">Transmembrane</keyword>
<dbReference type="InterPro" id="IPR023395">
    <property type="entry name" value="MCP_dom_sf"/>
</dbReference>
<evidence type="ECO:0000256" key="9">
    <source>
        <dbReference type="PROSITE-ProRule" id="PRU00282"/>
    </source>
</evidence>
<dbReference type="Pfam" id="PF00153">
    <property type="entry name" value="Mito_carr"/>
    <property type="match status" value="2"/>
</dbReference>
<feature type="transmembrane region" description="Helical" evidence="12">
    <location>
        <begin position="178"/>
        <end position="202"/>
    </location>
</feature>
<evidence type="ECO:0000256" key="4">
    <source>
        <dbReference type="ARBA" id="ARBA00022692"/>
    </source>
</evidence>
<evidence type="ECO:0000256" key="2">
    <source>
        <dbReference type="ARBA" id="ARBA00006375"/>
    </source>
</evidence>
<dbReference type="EMBL" id="CENE01000009">
    <property type="protein sequence ID" value="CEQ40809.1"/>
    <property type="molecule type" value="Genomic_DNA"/>
</dbReference>
<dbReference type="PANTHER" id="PTHR45624">
    <property type="entry name" value="MITOCHONDRIAL BASIC AMINO ACIDS TRANSPORTER-RELATED"/>
    <property type="match status" value="1"/>
</dbReference>
<feature type="compositionally biased region" description="Polar residues" evidence="11">
    <location>
        <begin position="140"/>
        <end position="154"/>
    </location>
</feature>
<dbReference type="GO" id="GO:0006839">
    <property type="term" value="P:mitochondrial transport"/>
    <property type="evidence" value="ECO:0007669"/>
    <property type="project" value="TreeGrafter"/>
</dbReference>
<feature type="repeat" description="Solcar" evidence="9">
    <location>
        <begin position="216"/>
        <end position="305"/>
    </location>
</feature>
<dbReference type="OrthoDB" id="193856at2759"/>
<feature type="region of interest" description="Disordered" evidence="11">
    <location>
        <begin position="395"/>
        <end position="435"/>
    </location>
</feature>
<evidence type="ECO:0000256" key="10">
    <source>
        <dbReference type="RuleBase" id="RU000488"/>
    </source>
</evidence>
<dbReference type="AlphaFoldDB" id="A0A0D6ELF9"/>
<dbReference type="SUPFAM" id="SSF103506">
    <property type="entry name" value="Mitochondrial carrier"/>
    <property type="match status" value="1"/>
</dbReference>
<keyword evidence="14" id="KW-1185">Reference proteome</keyword>
<keyword evidence="3 10" id="KW-0813">Transport</keyword>
<dbReference type="PROSITE" id="PS50920">
    <property type="entry name" value="SOLCAR"/>
    <property type="match status" value="1"/>
</dbReference>
<evidence type="ECO:0000256" key="1">
    <source>
        <dbReference type="ARBA" id="ARBA00004225"/>
    </source>
</evidence>
<accession>A0A0D6ELF9</accession>
<keyword evidence="8 9" id="KW-0472">Membrane</keyword>
<keyword evidence="6 12" id="KW-1133">Transmembrane helix</keyword>
<evidence type="ECO:0000256" key="6">
    <source>
        <dbReference type="ARBA" id="ARBA00022989"/>
    </source>
</evidence>
<gene>
    <name evidence="13" type="primary">SPOSA6832_02466</name>
</gene>
<evidence type="ECO:0000256" key="11">
    <source>
        <dbReference type="SAM" id="MobiDB-lite"/>
    </source>
</evidence>
<dbReference type="GO" id="GO:0031966">
    <property type="term" value="C:mitochondrial membrane"/>
    <property type="evidence" value="ECO:0007669"/>
    <property type="project" value="UniProtKB-SubCell"/>
</dbReference>
<dbReference type="GO" id="GO:0015227">
    <property type="term" value="F:O-acyl-L-carnitine transmembrane transporter activity"/>
    <property type="evidence" value="ECO:0007669"/>
    <property type="project" value="TreeGrafter"/>
</dbReference>
<feature type="compositionally biased region" description="Low complexity" evidence="11">
    <location>
        <begin position="314"/>
        <end position="348"/>
    </location>
</feature>
<evidence type="ECO:0000313" key="14">
    <source>
        <dbReference type="Proteomes" id="UP000243876"/>
    </source>
</evidence>
<keyword evidence="5" id="KW-0677">Repeat</keyword>
<dbReference type="InterPro" id="IPR050567">
    <property type="entry name" value="Mitochondrial_Carrier"/>
</dbReference>
<organism evidence="13 14">
    <name type="scientific">Sporidiobolus salmonicolor</name>
    <name type="common">Yeast-like fungus</name>
    <name type="synonym">Sporobolomyces salmonicolor</name>
    <dbReference type="NCBI Taxonomy" id="5005"/>
    <lineage>
        <taxon>Eukaryota</taxon>
        <taxon>Fungi</taxon>
        <taxon>Dikarya</taxon>
        <taxon>Basidiomycota</taxon>
        <taxon>Pucciniomycotina</taxon>
        <taxon>Microbotryomycetes</taxon>
        <taxon>Sporidiobolales</taxon>
        <taxon>Sporidiobolaceae</taxon>
        <taxon>Sporobolomyces</taxon>
    </lineage>
</organism>
<feature type="compositionally biased region" description="Low complexity" evidence="11">
    <location>
        <begin position="75"/>
        <end position="87"/>
    </location>
</feature>
<evidence type="ECO:0000256" key="8">
    <source>
        <dbReference type="ARBA" id="ARBA00023136"/>
    </source>
</evidence>
<dbReference type="PANTHER" id="PTHR45624:SF4">
    <property type="entry name" value="CONGESTED-LIKE TRACHEA PROTEIN-RELATED"/>
    <property type="match status" value="1"/>
</dbReference>
<evidence type="ECO:0000256" key="12">
    <source>
        <dbReference type="SAM" id="Phobius"/>
    </source>
</evidence>
<protein>
    <submittedName>
        <fullName evidence="13">SPOSA6832_02466-mRNA-1:cds</fullName>
    </submittedName>
</protein>
<evidence type="ECO:0000256" key="5">
    <source>
        <dbReference type="ARBA" id="ARBA00022737"/>
    </source>
</evidence>
<evidence type="ECO:0000313" key="13">
    <source>
        <dbReference type="EMBL" id="CEQ40809.1"/>
    </source>
</evidence>
<feature type="region of interest" description="Disordered" evidence="11">
    <location>
        <begin position="314"/>
        <end position="352"/>
    </location>
</feature>
<feature type="non-terminal residue" evidence="13">
    <location>
        <position position="1"/>
    </location>
</feature>
<evidence type="ECO:0000256" key="3">
    <source>
        <dbReference type="ARBA" id="ARBA00022448"/>
    </source>
</evidence>
<dbReference type="Gene3D" id="1.50.40.10">
    <property type="entry name" value="Mitochondrial carrier domain"/>
    <property type="match status" value="2"/>
</dbReference>
<feature type="region of interest" description="Disordered" evidence="11">
    <location>
        <begin position="75"/>
        <end position="100"/>
    </location>
</feature>
<dbReference type="GO" id="GO:1902603">
    <property type="term" value="P:carnitine transmembrane transport"/>
    <property type="evidence" value="ECO:0007669"/>
    <property type="project" value="TreeGrafter"/>
</dbReference>
<proteinExistence type="inferred from homology"/>
<dbReference type="Proteomes" id="UP000243876">
    <property type="component" value="Unassembled WGS sequence"/>
</dbReference>
<comment type="similarity">
    <text evidence="2 10">Belongs to the mitochondrial carrier (TC 2.A.29) family.</text>
</comment>
<name>A0A0D6ELF9_SPOSA</name>
<feature type="region of interest" description="Disordered" evidence="11">
    <location>
        <begin position="114"/>
        <end position="163"/>
    </location>
</feature>
<evidence type="ECO:0000256" key="7">
    <source>
        <dbReference type="ARBA" id="ARBA00023128"/>
    </source>
</evidence>
<reference evidence="14" key="1">
    <citation type="submission" date="2015-02" db="EMBL/GenBank/DDBJ databases">
        <authorList>
            <person name="Gon?alves P."/>
        </authorList>
    </citation>
    <scope>NUCLEOTIDE SEQUENCE [LARGE SCALE GENOMIC DNA]</scope>
</reference>
<dbReference type="InterPro" id="IPR018108">
    <property type="entry name" value="MCP_transmembrane"/>
</dbReference>